<evidence type="ECO:0000256" key="1">
    <source>
        <dbReference type="SAM" id="SignalP"/>
    </source>
</evidence>
<evidence type="ECO:0000313" key="4">
    <source>
        <dbReference type="RefSeq" id="XP_030983218.1"/>
    </source>
</evidence>
<dbReference type="Pfam" id="PF01425">
    <property type="entry name" value="Amidase"/>
    <property type="match status" value="1"/>
</dbReference>
<proteinExistence type="predicted"/>
<evidence type="ECO:0000313" key="3">
    <source>
        <dbReference type="Proteomes" id="UP000515153"/>
    </source>
</evidence>
<feature type="domain" description="Amidase" evidence="2">
    <location>
        <begin position="60"/>
        <end position="470"/>
    </location>
</feature>
<keyword evidence="1" id="KW-0732">Signal</keyword>
<dbReference type="PANTHER" id="PTHR42678:SF34">
    <property type="entry name" value="OS04G0183300 PROTEIN"/>
    <property type="match status" value="1"/>
</dbReference>
<feature type="signal peptide" evidence="1">
    <location>
        <begin position="1"/>
        <end position="23"/>
    </location>
</feature>
<sequence>MITTRNPITLLLLVTLWLQLVWAGLKEPTTVKGKPFPSLIDATMEDISKGLDTKLFTSVDLTKAYIARINEANGYFHAVTEMNPDALKIAAELDEERAQGKTRGPLHGIPVLLKMSMASADSMNTTGGSTLLLGAKFARDATVVRKVREAGGVILGKANMSQWATFRSSDNSSSNGWSAHGGQCLGAYHPDMDPSGSSSGSAVATTLGLAAAALGTETDGSVILPAQTASLVGIKPSVGLTSRFLVLPVSEHQDTVGTIARTVKDAARLLQPIVGRDDRDNYTDAIPFEQVATPDYERATGNKDALRGARLGVPTNTIALFNYTLPDQDPVMQAFRAAVDEIQRAGAVVVEANFTMAEQWNKSKSENIVLFSDMVTALPKFLAELTVNPSGIRNLADVRRLTIEAGAKEDYPARDVETWDICLDKQGFGNDDPRALAALAEDRMLGGEGGLLGAIERHRLDAILMPTPISRNFAAIVGAPVVTVPMGYYPASQPVKRSPGRIGLVDTGPNIPFGLSFLGARFTEEKLIGLAYGYEQRTNFRDKVPPMRIPKTELGDIVGF</sequence>
<feature type="chain" id="PRO_5027715643" description="Amidase domain-containing protein" evidence="1">
    <location>
        <begin position="24"/>
        <end position="560"/>
    </location>
</feature>
<name>A0A6P8B7V4_PYRGI</name>
<dbReference type="GeneID" id="41960287"/>
<accession>A0A6P8B7V4</accession>
<gene>
    <name evidence="4" type="ORF">PgNI_05345</name>
</gene>
<dbReference type="OrthoDB" id="566138at2759"/>
<dbReference type="InterPro" id="IPR023631">
    <property type="entry name" value="Amidase_dom"/>
</dbReference>
<dbReference type="Gene3D" id="3.90.1300.10">
    <property type="entry name" value="Amidase signature (AS) domain"/>
    <property type="match status" value="1"/>
</dbReference>
<dbReference type="KEGG" id="pgri:PgNI_05345"/>
<dbReference type="Proteomes" id="UP000515153">
    <property type="component" value="Chromosome I"/>
</dbReference>
<reference evidence="3 4" key="1">
    <citation type="journal article" date="2019" name="Mol. Biol. Evol.">
        <title>Blast fungal genomes show frequent chromosomal changes, gene gains and losses, and effector gene turnover.</title>
        <authorList>
            <person name="Gomez Luciano L.B."/>
            <person name="Jason Tsai I."/>
            <person name="Chuma I."/>
            <person name="Tosa Y."/>
            <person name="Chen Y.H."/>
            <person name="Li J.Y."/>
            <person name="Li M.Y."/>
            <person name="Jade Lu M.Y."/>
            <person name="Nakayashiki H."/>
            <person name="Li W.H."/>
        </authorList>
    </citation>
    <scope>NUCLEOTIDE SEQUENCE [LARGE SCALE GENOMIC DNA]</scope>
    <source>
        <strain evidence="3 4">NI907</strain>
    </source>
</reference>
<protein>
    <recommendedName>
        <fullName evidence="2">Amidase domain-containing protein</fullName>
    </recommendedName>
</protein>
<keyword evidence="3" id="KW-1185">Reference proteome</keyword>
<reference evidence="4" key="3">
    <citation type="submission" date="2025-08" db="UniProtKB">
        <authorList>
            <consortium name="RefSeq"/>
        </authorList>
    </citation>
    <scope>IDENTIFICATION</scope>
    <source>
        <strain evidence="4">NI907</strain>
    </source>
</reference>
<reference evidence="4" key="2">
    <citation type="submission" date="2019-10" db="EMBL/GenBank/DDBJ databases">
        <authorList>
            <consortium name="NCBI Genome Project"/>
        </authorList>
    </citation>
    <scope>NUCLEOTIDE SEQUENCE</scope>
    <source>
        <strain evidence="4">NI907</strain>
    </source>
</reference>
<dbReference type="PANTHER" id="PTHR42678">
    <property type="entry name" value="AMIDASE"/>
    <property type="match status" value="1"/>
</dbReference>
<dbReference type="RefSeq" id="XP_030983218.1">
    <property type="nucleotide sequence ID" value="XM_031125378.1"/>
</dbReference>
<dbReference type="SUPFAM" id="SSF75304">
    <property type="entry name" value="Amidase signature (AS) enzymes"/>
    <property type="match status" value="1"/>
</dbReference>
<evidence type="ECO:0000259" key="2">
    <source>
        <dbReference type="Pfam" id="PF01425"/>
    </source>
</evidence>
<organism evidence="3 4">
    <name type="scientific">Pyricularia grisea</name>
    <name type="common">Crabgrass-specific blast fungus</name>
    <name type="synonym">Magnaporthe grisea</name>
    <dbReference type="NCBI Taxonomy" id="148305"/>
    <lineage>
        <taxon>Eukaryota</taxon>
        <taxon>Fungi</taxon>
        <taxon>Dikarya</taxon>
        <taxon>Ascomycota</taxon>
        <taxon>Pezizomycotina</taxon>
        <taxon>Sordariomycetes</taxon>
        <taxon>Sordariomycetidae</taxon>
        <taxon>Magnaporthales</taxon>
        <taxon>Pyriculariaceae</taxon>
        <taxon>Pyricularia</taxon>
    </lineage>
</organism>
<dbReference type="AlphaFoldDB" id="A0A6P8B7V4"/>
<dbReference type="InterPro" id="IPR036928">
    <property type="entry name" value="AS_sf"/>
</dbReference>